<evidence type="ECO:0000313" key="2">
    <source>
        <dbReference type="Proteomes" id="UP000663629"/>
    </source>
</evidence>
<dbReference type="Proteomes" id="UP000663629">
    <property type="component" value="Chromosome 1"/>
</dbReference>
<accession>A0ABX7JIZ4</accession>
<proteinExistence type="predicted"/>
<organism evidence="1 2">
    <name type="scientific">Paracoccus methylovorus</name>
    <dbReference type="NCBI Taxonomy" id="2812658"/>
    <lineage>
        <taxon>Bacteria</taxon>
        <taxon>Pseudomonadati</taxon>
        <taxon>Pseudomonadota</taxon>
        <taxon>Alphaproteobacteria</taxon>
        <taxon>Rhodobacterales</taxon>
        <taxon>Paracoccaceae</taxon>
        <taxon>Paracoccus</taxon>
    </lineage>
</organism>
<gene>
    <name evidence="1" type="ORF">JWJ88_00805</name>
</gene>
<keyword evidence="2" id="KW-1185">Reference proteome</keyword>
<dbReference type="EMBL" id="CP070368">
    <property type="protein sequence ID" value="QRZ13233.1"/>
    <property type="molecule type" value="Genomic_DNA"/>
</dbReference>
<sequence>MIAVLILSAALAAEPAGDSMPSRDGLIRDATDRLLNGEPLPPDLNDRLIRLSPSDRIEVLIFLRRSGMLTGPGWSIERLLAPAATQGAQE</sequence>
<evidence type="ECO:0000313" key="1">
    <source>
        <dbReference type="EMBL" id="QRZ13233.1"/>
    </source>
</evidence>
<protein>
    <submittedName>
        <fullName evidence="1">Uncharacterized protein</fullName>
    </submittedName>
</protein>
<dbReference type="RefSeq" id="WP_205294228.1">
    <property type="nucleotide sequence ID" value="NZ_CP070368.1"/>
</dbReference>
<reference evidence="1 2" key="1">
    <citation type="submission" date="2021-02" db="EMBL/GenBank/DDBJ databases">
        <title>Paracoccus methylovroum sp.nov., a new methanol and methylamine utilizing methylotrophic denitrifer.</title>
        <authorList>
            <person name="Timsy T."/>
            <person name="Behrendt U."/>
            <person name="Ulrich A."/>
            <person name="Spanner T."/>
            <person name="Foesel B.U."/>
            <person name="Horn M.A."/>
            <person name="Kolb S."/>
        </authorList>
    </citation>
    <scope>NUCLEOTIDE SEQUENCE [LARGE SCALE GENOMIC DNA]</scope>
    <source>
        <strain evidence="1 2">H4-D09</strain>
    </source>
</reference>
<name>A0ABX7JIZ4_9RHOB</name>